<protein>
    <submittedName>
        <fullName evidence="1">Uncharacterized protein</fullName>
    </submittedName>
</protein>
<proteinExistence type="predicted"/>
<comment type="caution">
    <text evidence="1">The sequence shown here is derived from an EMBL/GenBank/DDBJ whole genome shotgun (WGS) entry which is preliminary data.</text>
</comment>
<reference evidence="1" key="1">
    <citation type="submission" date="2020-05" db="EMBL/GenBank/DDBJ databases">
        <title>WGS assembly of Panicum virgatum.</title>
        <authorList>
            <person name="Lovell J.T."/>
            <person name="Jenkins J."/>
            <person name="Shu S."/>
            <person name="Juenger T.E."/>
            <person name="Schmutz J."/>
        </authorList>
    </citation>
    <scope>NUCLEOTIDE SEQUENCE</scope>
    <source>
        <strain evidence="1">AP13</strain>
    </source>
</reference>
<accession>A0A8T0XN85</accession>
<evidence type="ECO:0000313" key="2">
    <source>
        <dbReference type="Proteomes" id="UP000823388"/>
    </source>
</evidence>
<dbReference type="AlphaFoldDB" id="A0A8T0XN85"/>
<name>A0A8T0XN85_PANVG</name>
<keyword evidence="2" id="KW-1185">Reference proteome</keyword>
<dbReference type="EMBL" id="CM029037">
    <property type="protein sequence ID" value="KAG2659506.1"/>
    <property type="molecule type" value="Genomic_DNA"/>
</dbReference>
<evidence type="ECO:0000313" key="1">
    <source>
        <dbReference type="EMBL" id="KAG2659506.1"/>
    </source>
</evidence>
<organism evidence="1 2">
    <name type="scientific">Panicum virgatum</name>
    <name type="common">Blackwell switchgrass</name>
    <dbReference type="NCBI Taxonomy" id="38727"/>
    <lineage>
        <taxon>Eukaryota</taxon>
        <taxon>Viridiplantae</taxon>
        <taxon>Streptophyta</taxon>
        <taxon>Embryophyta</taxon>
        <taxon>Tracheophyta</taxon>
        <taxon>Spermatophyta</taxon>
        <taxon>Magnoliopsida</taxon>
        <taxon>Liliopsida</taxon>
        <taxon>Poales</taxon>
        <taxon>Poaceae</taxon>
        <taxon>PACMAD clade</taxon>
        <taxon>Panicoideae</taxon>
        <taxon>Panicodae</taxon>
        <taxon>Paniceae</taxon>
        <taxon>Panicinae</taxon>
        <taxon>Panicum</taxon>
        <taxon>Panicum sect. Hiantes</taxon>
    </lineage>
</organism>
<dbReference type="Proteomes" id="UP000823388">
    <property type="component" value="Chromosome 1K"/>
</dbReference>
<gene>
    <name evidence="1" type="ORF">PVAP13_1KG360810</name>
</gene>
<sequence length="72" mass="8584">MKWEKKKKRKEKKWAGPIIEELLAFSTVVLHCIESTTARLAQLSQMLNRHWERILCRALYQTTLQSIEEENV</sequence>